<proteinExistence type="predicted"/>
<sequence length="256" mass="28325">MLPGWMMPIDELINNVLSAPRHEAARVLVALPPDRFEPVLQAMRLEDLIHVAIAARPKEQAELMSRLSITKIQDMVHAMAPSYAATLLSSLPPKRLVAVMEGVSPQHTSELLRVMPEEQRAILLSSMDRQNAGSLLASSYELDVAQVLARTNVTVSSLGEGQTDALLVGIFGRYILLTIHYIDQGEFTAQDLQKAESRAHGMQVSAVLAVTNAPISYDVQEYKLDAMRRGRVIDVVTWTDPGHDGQLQRMLVQLVR</sequence>
<dbReference type="AlphaFoldDB" id="A0A543IS53"/>
<feature type="domain" description="Magnesium transporter MgtE intracellular" evidence="1">
    <location>
        <begin position="52"/>
        <end position="134"/>
    </location>
</feature>
<evidence type="ECO:0000259" key="1">
    <source>
        <dbReference type="Pfam" id="PF03448"/>
    </source>
</evidence>
<dbReference type="InterPro" id="IPR006668">
    <property type="entry name" value="Mg_transptr_MgtE_intracell_dom"/>
</dbReference>
<accession>A0A543IS53</accession>
<dbReference type="InterPro" id="IPR038076">
    <property type="entry name" value="MgtE_N_sf"/>
</dbReference>
<dbReference type="Pfam" id="PF03448">
    <property type="entry name" value="MgtE_N"/>
    <property type="match status" value="1"/>
</dbReference>
<evidence type="ECO:0000313" key="2">
    <source>
        <dbReference type="EMBL" id="TQM73411.1"/>
    </source>
</evidence>
<reference evidence="2 3" key="1">
    <citation type="submission" date="2019-06" db="EMBL/GenBank/DDBJ databases">
        <title>Sequencing the genomes of 1000 actinobacteria strains.</title>
        <authorList>
            <person name="Klenk H.-P."/>
        </authorList>
    </citation>
    <scope>NUCLEOTIDE SEQUENCE [LARGE SCALE GENOMIC DNA]</scope>
    <source>
        <strain evidence="2 3">DSM 43186</strain>
    </source>
</reference>
<comment type="caution">
    <text evidence="2">The sequence shown here is derived from an EMBL/GenBank/DDBJ whole genome shotgun (WGS) entry which is preliminary data.</text>
</comment>
<dbReference type="EMBL" id="VFPQ01000001">
    <property type="protein sequence ID" value="TQM73411.1"/>
    <property type="molecule type" value="Genomic_DNA"/>
</dbReference>
<evidence type="ECO:0000313" key="3">
    <source>
        <dbReference type="Proteomes" id="UP000319213"/>
    </source>
</evidence>
<dbReference type="RefSeq" id="WP_142257720.1">
    <property type="nucleotide sequence ID" value="NZ_BMPV01000004.1"/>
</dbReference>
<organism evidence="2 3">
    <name type="scientific">Thermopolyspora flexuosa</name>
    <dbReference type="NCBI Taxonomy" id="103836"/>
    <lineage>
        <taxon>Bacteria</taxon>
        <taxon>Bacillati</taxon>
        <taxon>Actinomycetota</taxon>
        <taxon>Actinomycetes</taxon>
        <taxon>Streptosporangiales</taxon>
        <taxon>Streptosporangiaceae</taxon>
        <taxon>Thermopolyspora</taxon>
    </lineage>
</organism>
<keyword evidence="3" id="KW-1185">Reference proteome</keyword>
<dbReference type="Proteomes" id="UP000319213">
    <property type="component" value="Unassembled WGS sequence"/>
</dbReference>
<dbReference type="Gene3D" id="1.25.60.10">
    <property type="entry name" value="MgtE N-terminal domain-like"/>
    <property type="match status" value="1"/>
</dbReference>
<name>A0A543IS53_9ACTN</name>
<dbReference type="SUPFAM" id="SSF158791">
    <property type="entry name" value="MgtE N-terminal domain-like"/>
    <property type="match status" value="1"/>
</dbReference>
<protein>
    <submittedName>
        <fullName evidence="2">MgtE-like protein</fullName>
    </submittedName>
</protein>
<gene>
    <name evidence="2" type="ORF">FHX40_0050</name>
</gene>
<dbReference type="OrthoDB" id="3288507at2"/>